<feature type="transmembrane region" description="Helical" evidence="2">
    <location>
        <begin position="6"/>
        <end position="27"/>
    </location>
</feature>
<dbReference type="EMBL" id="CAEY01001797">
    <property type="status" value="NOT_ANNOTATED_CDS"/>
    <property type="molecule type" value="Genomic_DNA"/>
</dbReference>
<protein>
    <submittedName>
        <fullName evidence="3">Uncharacterized protein</fullName>
    </submittedName>
</protein>
<reference evidence="3" key="2">
    <citation type="submission" date="2015-06" db="UniProtKB">
        <authorList>
            <consortium name="EnsemblMetazoa"/>
        </authorList>
    </citation>
    <scope>IDENTIFICATION</scope>
</reference>
<keyword evidence="2" id="KW-0812">Transmembrane</keyword>
<dbReference type="Proteomes" id="UP000015104">
    <property type="component" value="Unassembled WGS sequence"/>
</dbReference>
<dbReference type="AlphaFoldDB" id="T1K6X0"/>
<gene>
    <name evidence="3" type="primary">107361441</name>
</gene>
<keyword evidence="1" id="KW-0175">Coiled coil</keyword>
<sequence>MKYLTLINYFLIIILTVTIVPFSTLSLREIDFLSSTFNDVKGAVIPAKVFNAILKRRANKINEFKEINNLSSKELIFCDFLRDSLDSMQVLVNSSSRSVQIVVRSNLVYSYKDIVASFYSVFNNERTSSVDYAPVVRRATSPIDYEPPSNFCGCYPLENRSPEMKIVYPKSKMLMLIDEYKSDFDLYVDYKTDQKPYLSSFIEQLETLKLQISNATELDNDLDEYNRKKANLEAFKVINTQFEFIVEMFLYQTTRIKSNLDSNSFRFSH</sequence>
<evidence type="ECO:0000256" key="2">
    <source>
        <dbReference type="SAM" id="Phobius"/>
    </source>
</evidence>
<name>T1K6X0_TETUR</name>
<dbReference type="KEGG" id="tut:107361441"/>
<dbReference type="EnsemblMetazoa" id="tetur06g02030.1">
    <property type="protein sequence ID" value="tetur06g02030.1"/>
    <property type="gene ID" value="tetur06g02030"/>
</dbReference>
<keyword evidence="2" id="KW-1133">Transmembrane helix</keyword>
<feature type="coiled-coil region" evidence="1">
    <location>
        <begin position="198"/>
        <end position="235"/>
    </location>
</feature>
<dbReference type="HOGENOM" id="CLU_1171997_0_0_1"/>
<proteinExistence type="predicted"/>
<keyword evidence="4" id="KW-1185">Reference proteome</keyword>
<evidence type="ECO:0000313" key="3">
    <source>
        <dbReference type="EnsemblMetazoa" id="tetur06g02030.1"/>
    </source>
</evidence>
<organism evidence="3 4">
    <name type="scientific">Tetranychus urticae</name>
    <name type="common">Two-spotted spider mite</name>
    <dbReference type="NCBI Taxonomy" id="32264"/>
    <lineage>
        <taxon>Eukaryota</taxon>
        <taxon>Metazoa</taxon>
        <taxon>Ecdysozoa</taxon>
        <taxon>Arthropoda</taxon>
        <taxon>Chelicerata</taxon>
        <taxon>Arachnida</taxon>
        <taxon>Acari</taxon>
        <taxon>Acariformes</taxon>
        <taxon>Trombidiformes</taxon>
        <taxon>Prostigmata</taxon>
        <taxon>Eleutherengona</taxon>
        <taxon>Raphignathae</taxon>
        <taxon>Tetranychoidea</taxon>
        <taxon>Tetranychidae</taxon>
        <taxon>Tetranychus</taxon>
    </lineage>
</organism>
<reference evidence="4" key="1">
    <citation type="submission" date="2011-08" db="EMBL/GenBank/DDBJ databases">
        <authorList>
            <person name="Rombauts S."/>
        </authorList>
    </citation>
    <scope>NUCLEOTIDE SEQUENCE</scope>
    <source>
        <strain evidence="4">London</strain>
    </source>
</reference>
<evidence type="ECO:0000313" key="4">
    <source>
        <dbReference type="Proteomes" id="UP000015104"/>
    </source>
</evidence>
<accession>T1K6X0</accession>
<evidence type="ECO:0000256" key="1">
    <source>
        <dbReference type="SAM" id="Coils"/>
    </source>
</evidence>
<keyword evidence="2" id="KW-0472">Membrane</keyword>